<dbReference type="InterPro" id="IPR013594">
    <property type="entry name" value="Dynein_heavy_tail"/>
</dbReference>
<protein>
    <recommendedName>
        <fullName evidence="1">Dynein heavy chain tail domain-containing protein</fullName>
    </recommendedName>
</protein>
<dbReference type="GO" id="GO:0007018">
    <property type="term" value="P:microtubule-based movement"/>
    <property type="evidence" value="ECO:0007669"/>
    <property type="project" value="InterPro"/>
</dbReference>
<dbReference type="Proteomes" id="UP000261520">
    <property type="component" value="Unplaced"/>
</dbReference>
<reference evidence="2" key="2">
    <citation type="submission" date="2025-09" db="UniProtKB">
        <authorList>
            <consortium name="Ensembl"/>
        </authorList>
    </citation>
    <scope>IDENTIFICATION</scope>
</reference>
<keyword evidence="3" id="KW-1185">Reference proteome</keyword>
<dbReference type="PANTHER" id="PTHR46532:SF11">
    <property type="entry name" value="DYNEIN AXONEMAL HEAVY CHAIN 12"/>
    <property type="match status" value="1"/>
</dbReference>
<accession>A0A3B3ZGU7</accession>
<dbReference type="GO" id="GO:0005858">
    <property type="term" value="C:axonemal dynein complex"/>
    <property type="evidence" value="ECO:0007669"/>
    <property type="project" value="TreeGrafter"/>
</dbReference>
<dbReference type="Pfam" id="PF08385">
    <property type="entry name" value="DHC_N1"/>
    <property type="match status" value="1"/>
</dbReference>
<dbReference type="STRING" id="409849.ENSPMGP00000003825"/>
<dbReference type="GO" id="GO:0045505">
    <property type="term" value="F:dynein intermediate chain binding"/>
    <property type="evidence" value="ECO:0007669"/>
    <property type="project" value="InterPro"/>
</dbReference>
<feature type="domain" description="Dynein heavy chain tail" evidence="1">
    <location>
        <begin position="12"/>
        <end position="418"/>
    </location>
</feature>
<organism evidence="2 3">
    <name type="scientific">Periophthalmus magnuspinnatus</name>
    <dbReference type="NCBI Taxonomy" id="409849"/>
    <lineage>
        <taxon>Eukaryota</taxon>
        <taxon>Metazoa</taxon>
        <taxon>Chordata</taxon>
        <taxon>Craniata</taxon>
        <taxon>Vertebrata</taxon>
        <taxon>Euteleostomi</taxon>
        <taxon>Actinopterygii</taxon>
        <taxon>Neopterygii</taxon>
        <taxon>Teleostei</taxon>
        <taxon>Neoteleostei</taxon>
        <taxon>Acanthomorphata</taxon>
        <taxon>Gobiaria</taxon>
        <taxon>Gobiiformes</taxon>
        <taxon>Gobioidei</taxon>
        <taxon>Gobiidae</taxon>
        <taxon>Oxudercinae</taxon>
        <taxon>Periophthalmus</taxon>
    </lineage>
</organism>
<dbReference type="PANTHER" id="PTHR46532">
    <property type="entry name" value="MALE FERTILITY FACTOR KL5"/>
    <property type="match status" value="1"/>
</dbReference>
<dbReference type="InterPro" id="IPR026983">
    <property type="entry name" value="DHC"/>
</dbReference>
<proteinExistence type="predicted"/>
<evidence type="ECO:0000313" key="2">
    <source>
        <dbReference type="Ensembl" id="ENSPMGP00000003825.1"/>
    </source>
</evidence>
<dbReference type="GO" id="GO:0051959">
    <property type="term" value="F:dynein light intermediate chain binding"/>
    <property type="evidence" value="ECO:0007669"/>
    <property type="project" value="InterPro"/>
</dbReference>
<dbReference type="AlphaFoldDB" id="A0A3B3ZGU7"/>
<dbReference type="Ensembl" id="ENSPMGT00000004069.1">
    <property type="protein sequence ID" value="ENSPMGP00000003825.1"/>
    <property type="gene ID" value="ENSPMGG00000003278.1"/>
</dbReference>
<evidence type="ECO:0000259" key="1">
    <source>
        <dbReference type="Pfam" id="PF08385"/>
    </source>
</evidence>
<name>A0A3B3ZGU7_9GOBI</name>
<reference evidence="2" key="1">
    <citation type="submission" date="2025-08" db="UniProtKB">
        <authorList>
            <consortium name="Ensembl"/>
        </authorList>
    </citation>
    <scope>IDENTIFICATION</scope>
</reference>
<sequence>MATTFAACGLLYSIETLIIQWSGQIWTVLQKDSGAMLHGGDHPVPSVELHFWSTQRDNLRGIQSQVKTGVLDRVESSYYYAFQDVCRKVDDAVLEADDIDLYLRPLRRMISNLEERSFPHTESLLHPLYHTLCLIWSHSKYYCTPQRMVVLLQEFCNLIIEKAFAYLIPEELFKMELEEGVERVQITITVLQTFKQLFHTYRQQVPQYYKYSHLVKLWDFPASLVFQRTDRIMERLHMVEGLFATALDFLKLEKVELGGSRGKVLNEMVFTLNEEFHDRWRALRESKYDPLDYTKDGFVHHYKTFMEQTKDFDQRLGTVLNLAFQHSKNLKSTFKLLKIFGTLLDRPRIHQLFSPNYNMVLAMFSEEIEQCQFILDQHKEQSGTVILGKNMPSVAGNLEWSQELRKRILTNRSNLCQLAQMYDSQLLLQYMLSHKMLAYPSR</sequence>
<evidence type="ECO:0000313" key="3">
    <source>
        <dbReference type="Proteomes" id="UP000261520"/>
    </source>
</evidence>